<evidence type="ECO:0000313" key="3">
    <source>
        <dbReference type="EMBL" id="KPJ00648.1"/>
    </source>
</evidence>
<accession>A0A194Q534</accession>
<keyword evidence="4" id="KW-1185">Reference proteome</keyword>
<dbReference type="InterPro" id="IPR055088">
    <property type="entry name" value="Fibulin_C"/>
</dbReference>
<dbReference type="AlphaFoldDB" id="A0A194Q534"/>
<organism evidence="3 4">
    <name type="scientific">Papilio xuthus</name>
    <name type="common">Asian swallowtail butterfly</name>
    <dbReference type="NCBI Taxonomy" id="66420"/>
    <lineage>
        <taxon>Eukaryota</taxon>
        <taxon>Metazoa</taxon>
        <taxon>Ecdysozoa</taxon>
        <taxon>Arthropoda</taxon>
        <taxon>Hexapoda</taxon>
        <taxon>Insecta</taxon>
        <taxon>Pterygota</taxon>
        <taxon>Neoptera</taxon>
        <taxon>Endopterygota</taxon>
        <taxon>Lepidoptera</taxon>
        <taxon>Glossata</taxon>
        <taxon>Ditrysia</taxon>
        <taxon>Papilionoidea</taxon>
        <taxon>Papilionidae</taxon>
        <taxon>Papilioninae</taxon>
        <taxon>Papilio</taxon>
    </lineage>
</organism>
<keyword evidence="1" id="KW-0677">Repeat</keyword>
<dbReference type="Proteomes" id="UP000053268">
    <property type="component" value="Unassembled WGS sequence"/>
</dbReference>
<dbReference type="STRING" id="66420.A0A194Q534"/>
<evidence type="ECO:0000256" key="1">
    <source>
        <dbReference type="ARBA" id="ARBA00022737"/>
    </source>
</evidence>
<protein>
    <recommendedName>
        <fullName evidence="2">Fibulin C-terminal Ig-like domain-containing protein</fullName>
    </recommendedName>
</protein>
<evidence type="ECO:0000313" key="4">
    <source>
        <dbReference type="Proteomes" id="UP000053268"/>
    </source>
</evidence>
<name>A0A194Q534_PAPXU</name>
<dbReference type="EMBL" id="KQ459460">
    <property type="protein sequence ID" value="KPJ00648.1"/>
    <property type="molecule type" value="Genomic_DNA"/>
</dbReference>
<proteinExistence type="predicted"/>
<gene>
    <name evidence="3" type="ORF">RR46_07487</name>
</gene>
<sequence length="88" mass="9546">MHGPSWRDSVVSFEMRLVDVQAPNGVKPADLTCFDMRPSANVCVVSLLCALGGPQVAELELAMSLYQRGQFAGSALARLVVIVSEYEF</sequence>
<reference evidence="3 4" key="1">
    <citation type="journal article" date="2015" name="Nat. Commun.">
        <title>Outbred genome sequencing and CRISPR/Cas9 gene editing in butterflies.</title>
        <authorList>
            <person name="Li X."/>
            <person name="Fan D."/>
            <person name="Zhang W."/>
            <person name="Liu G."/>
            <person name="Zhang L."/>
            <person name="Zhao L."/>
            <person name="Fang X."/>
            <person name="Chen L."/>
            <person name="Dong Y."/>
            <person name="Chen Y."/>
            <person name="Ding Y."/>
            <person name="Zhao R."/>
            <person name="Feng M."/>
            <person name="Zhu Y."/>
            <person name="Feng Y."/>
            <person name="Jiang X."/>
            <person name="Zhu D."/>
            <person name="Xiang H."/>
            <person name="Feng X."/>
            <person name="Li S."/>
            <person name="Wang J."/>
            <person name="Zhang G."/>
            <person name="Kronforst M.R."/>
            <person name="Wang W."/>
        </authorList>
    </citation>
    <scope>NUCLEOTIDE SEQUENCE [LARGE SCALE GENOMIC DNA]</scope>
    <source>
        <strain evidence="3">Ya'a_city_454_Px</strain>
        <tissue evidence="3">Whole body</tissue>
    </source>
</reference>
<feature type="domain" description="Fibulin C-terminal Ig-like" evidence="2">
    <location>
        <begin position="4"/>
        <end position="85"/>
    </location>
</feature>
<evidence type="ECO:0000259" key="2">
    <source>
        <dbReference type="Pfam" id="PF22914"/>
    </source>
</evidence>
<dbReference type="Pfam" id="PF22914">
    <property type="entry name" value="Fibulin_C"/>
    <property type="match status" value="1"/>
</dbReference>